<comment type="caution">
    <text evidence="2">The sequence shown here is derived from an EMBL/GenBank/DDBJ whole genome shotgun (WGS) entry which is preliminary data.</text>
</comment>
<organism evidence="2 3">
    <name type="scientific">Portunus trituberculatus</name>
    <name type="common">Swimming crab</name>
    <name type="synonym">Neptunus trituberculatus</name>
    <dbReference type="NCBI Taxonomy" id="210409"/>
    <lineage>
        <taxon>Eukaryota</taxon>
        <taxon>Metazoa</taxon>
        <taxon>Ecdysozoa</taxon>
        <taxon>Arthropoda</taxon>
        <taxon>Crustacea</taxon>
        <taxon>Multicrustacea</taxon>
        <taxon>Malacostraca</taxon>
        <taxon>Eumalacostraca</taxon>
        <taxon>Eucarida</taxon>
        <taxon>Decapoda</taxon>
        <taxon>Pleocyemata</taxon>
        <taxon>Brachyura</taxon>
        <taxon>Eubrachyura</taxon>
        <taxon>Portunoidea</taxon>
        <taxon>Portunidae</taxon>
        <taxon>Portuninae</taxon>
        <taxon>Portunus</taxon>
    </lineage>
</organism>
<keyword evidence="1" id="KW-1133">Transmembrane helix</keyword>
<dbReference type="EMBL" id="VSRR010001940">
    <property type="protein sequence ID" value="MPC28599.1"/>
    <property type="molecule type" value="Genomic_DNA"/>
</dbReference>
<protein>
    <submittedName>
        <fullName evidence="2">Uncharacterized protein</fullName>
    </submittedName>
</protein>
<keyword evidence="1" id="KW-0472">Membrane</keyword>
<evidence type="ECO:0000313" key="2">
    <source>
        <dbReference type="EMBL" id="MPC28599.1"/>
    </source>
</evidence>
<feature type="transmembrane region" description="Helical" evidence="1">
    <location>
        <begin position="15"/>
        <end position="34"/>
    </location>
</feature>
<evidence type="ECO:0000313" key="3">
    <source>
        <dbReference type="Proteomes" id="UP000324222"/>
    </source>
</evidence>
<keyword evidence="1" id="KW-0812">Transmembrane</keyword>
<accession>A0A5B7E5B9</accession>
<sequence>MTDDDGGRNISFEKFAVLLTSATSVMMMMIVLVGSDEEDGGAGLESVAKCVVRWRGVWHEEASANTHDTVLTGLSATTLRHVVYPVAMESRTQASVFFVYSSSVDLTASTILFL</sequence>
<proteinExistence type="predicted"/>
<gene>
    <name evidence="2" type="ORF">E2C01_021807</name>
</gene>
<keyword evidence="3" id="KW-1185">Reference proteome</keyword>
<reference evidence="2 3" key="1">
    <citation type="submission" date="2019-05" db="EMBL/GenBank/DDBJ databases">
        <title>Another draft genome of Portunus trituberculatus and its Hox gene families provides insights of decapod evolution.</title>
        <authorList>
            <person name="Jeong J.-H."/>
            <person name="Song I."/>
            <person name="Kim S."/>
            <person name="Choi T."/>
            <person name="Kim D."/>
            <person name="Ryu S."/>
            <person name="Kim W."/>
        </authorList>
    </citation>
    <scope>NUCLEOTIDE SEQUENCE [LARGE SCALE GENOMIC DNA]</scope>
    <source>
        <tissue evidence="2">Muscle</tissue>
    </source>
</reference>
<dbReference type="AlphaFoldDB" id="A0A5B7E5B9"/>
<dbReference type="Proteomes" id="UP000324222">
    <property type="component" value="Unassembled WGS sequence"/>
</dbReference>
<evidence type="ECO:0000256" key="1">
    <source>
        <dbReference type="SAM" id="Phobius"/>
    </source>
</evidence>
<name>A0A5B7E5B9_PORTR</name>